<protein>
    <recommendedName>
        <fullName evidence="2">F-box domain-containing protein</fullName>
    </recommendedName>
</protein>
<dbReference type="Pfam" id="PF12937">
    <property type="entry name" value="F-box-like"/>
    <property type="match status" value="1"/>
</dbReference>
<evidence type="ECO:0000256" key="1">
    <source>
        <dbReference type="SAM" id="MobiDB-lite"/>
    </source>
</evidence>
<keyword evidence="4" id="KW-1185">Reference proteome</keyword>
<organism evidence="3 4">
    <name type="scientific">Mytilus coruscus</name>
    <name type="common">Sea mussel</name>
    <dbReference type="NCBI Taxonomy" id="42192"/>
    <lineage>
        <taxon>Eukaryota</taxon>
        <taxon>Metazoa</taxon>
        <taxon>Spiralia</taxon>
        <taxon>Lophotrochozoa</taxon>
        <taxon>Mollusca</taxon>
        <taxon>Bivalvia</taxon>
        <taxon>Autobranchia</taxon>
        <taxon>Pteriomorphia</taxon>
        <taxon>Mytilida</taxon>
        <taxon>Mytiloidea</taxon>
        <taxon>Mytilidae</taxon>
        <taxon>Mytilinae</taxon>
        <taxon>Mytilus</taxon>
    </lineage>
</organism>
<evidence type="ECO:0000313" key="4">
    <source>
        <dbReference type="Proteomes" id="UP000507470"/>
    </source>
</evidence>
<feature type="compositionally biased region" description="Polar residues" evidence="1">
    <location>
        <begin position="141"/>
        <end position="151"/>
    </location>
</feature>
<dbReference type="Proteomes" id="UP000507470">
    <property type="component" value="Unassembled WGS sequence"/>
</dbReference>
<evidence type="ECO:0000313" key="3">
    <source>
        <dbReference type="EMBL" id="CAC5367993.1"/>
    </source>
</evidence>
<accession>A0A6J8AH25</accession>
<feature type="domain" description="F-box" evidence="2">
    <location>
        <begin position="9"/>
        <end position="57"/>
    </location>
</feature>
<sequence length="277" mass="32292">MTEKDNCHLLSILNLPDVPLIRIFFFLDLEDFVLVVNRVCKRFYHLIKSTPVLWRVFEFYWPQTIKEEDILNPTTSSTCSNELQSDSTDNIIYTAIALPNENETIVSRNAEDFDTIEQIDEVSSHQGEEEQNEDTIEEQNVETSCDTNANDETMRSRKRKRQSELWKQNLRKRRRQSGVQSNKLINQFSEDLKMKYELHIVGKSNSKVERDNDRSSKKAVLCFDMENGITCPRANISNVFYKRKLNVFNLTGHLSLNKCAYNAVWSEHIADRGANEI</sequence>
<dbReference type="InterPro" id="IPR001810">
    <property type="entry name" value="F-box_dom"/>
</dbReference>
<dbReference type="EMBL" id="CACVKT020001422">
    <property type="protein sequence ID" value="CAC5367993.1"/>
    <property type="molecule type" value="Genomic_DNA"/>
</dbReference>
<dbReference type="OrthoDB" id="6766586at2759"/>
<evidence type="ECO:0000259" key="2">
    <source>
        <dbReference type="PROSITE" id="PS50181"/>
    </source>
</evidence>
<feature type="compositionally biased region" description="Acidic residues" evidence="1">
    <location>
        <begin position="129"/>
        <end position="140"/>
    </location>
</feature>
<dbReference type="AlphaFoldDB" id="A0A6J8AH25"/>
<dbReference type="SUPFAM" id="SSF81383">
    <property type="entry name" value="F-box domain"/>
    <property type="match status" value="1"/>
</dbReference>
<gene>
    <name evidence="3" type="ORF">MCOR_7702</name>
</gene>
<name>A0A6J8AH25_MYTCO</name>
<dbReference type="PROSITE" id="PS50181">
    <property type="entry name" value="FBOX"/>
    <property type="match status" value="1"/>
</dbReference>
<feature type="region of interest" description="Disordered" evidence="1">
    <location>
        <begin position="122"/>
        <end position="164"/>
    </location>
</feature>
<dbReference type="InterPro" id="IPR036047">
    <property type="entry name" value="F-box-like_dom_sf"/>
</dbReference>
<dbReference type="Gene3D" id="1.20.1280.50">
    <property type="match status" value="1"/>
</dbReference>
<proteinExistence type="predicted"/>
<reference evidence="3 4" key="1">
    <citation type="submission" date="2020-06" db="EMBL/GenBank/DDBJ databases">
        <authorList>
            <person name="Li R."/>
            <person name="Bekaert M."/>
        </authorList>
    </citation>
    <scope>NUCLEOTIDE SEQUENCE [LARGE SCALE GENOMIC DNA]</scope>
    <source>
        <strain evidence="4">wild</strain>
    </source>
</reference>